<dbReference type="GO" id="GO:0046464">
    <property type="term" value="P:acylglycerol catabolic process"/>
    <property type="evidence" value="ECO:0007669"/>
    <property type="project" value="TreeGrafter"/>
</dbReference>
<reference evidence="2 3" key="1">
    <citation type="submission" date="2015-09" db="EMBL/GenBank/DDBJ databases">
        <title>Sorangium comparison.</title>
        <authorList>
            <person name="Zaburannyi N."/>
            <person name="Bunk B."/>
            <person name="Overmann J."/>
            <person name="Mueller R."/>
        </authorList>
    </citation>
    <scope>NUCLEOTIDE SEQUENCE [LARGE SCALE GENOMIC DNA]</scope>
    <source>
        <strain evidence="2 3">So ce26</strain>
    </source>
</reference>
<dbReference type="PANTHER" id="PTHR43798">
    <property type="entry name" value="MONOACYLGLYCEROL LIPASE"/>
    <property type="match status" value="1"/>
</dbReference>
<keyword evidence="2" id="KW-0378">Hydrolase</keyword>
<gene>
    <name evidence="2" type="ORF">SOCE26_090540</name>
</gene>
<dbReference type="RefSeq" id="WP_104985536.1">
    <property type="nucleotide sequence ID" value="NZ_CP012673.1"/>
</dbReference>
<protein>
    <submittedName>
        <fullName evidence="2">Alpha/beta hydrolase</fullName>
    </submittedName>
</protein>
<dbReference type="PRINTS" id="PR00111">
    <property type="entry name" value="ABHYDROLASE"/>
</dbReference>
<dbReference type="InterPro" id="IPR050266">
    <property type="entry name" value="AB_hydrolase_sf"/>
</dbReference>
<sequence>MKKSFCNAASTPTHYVQVGSDKIAYRSIGTGEPMVLITRMRGTLDTWDPLFLDELAKNNRIITVDYPGVGHSNGKLPPGIGQAAEFVIAFADAMKLEKFILLGWSWGGTVAQTVVVDHPGRVTHAILVGTAPPGKRTVDIQQAFIDRAFKPVNDLDDEIVLFFEPSSEFSRKMAKESRDRIRVRPGVDDKIPSTPEAIKAYLAAAEEYHVDEAGRLQKLMVTRTPLLIISGDNDISTAVDNWFALNRKIPNAHLAVYPESGHGPQHQYPQLAAEQVASFLRHAIQ</sequence>
<evidence type="ECO:0000313" key="3">
    <source>
        <dbReference type="Proteomes" id="UP000238348"/>
    </source>
</evidence>
<name>A0A2L0F7M0_SORCE</name>
<dbReference type="GO" id="GO:0016020">
    <property type="term" value="C:membrane"/>
    <property type="evidence" value="ECO:0007669"/>
    <property type="project" value="TreeGrafter"/>
</dbReference>
<dbReference type="EMBL" id="CP012673">
    <property type="protein sequence ID" value="AUX47533.1"/>
    <property type="molecule type" value="Genomic_DNA"/>
</dbReference>
<dbReference type="AlphaFoldDB" id="A0A2L0F7M0"/>
<dbReference type="GO" id="GO:0047372">
    <property type="term" value="F:monoacylglycerol lipase activity"/>
    <property type="evidence" value="ECO:0007669"/>
    <property type="project" value="TreeGrafter"/>
</dbReference>
<accession>A0A2L0F7M0</accession>
<evidence type="ECO:0000259" key="1">
    <source>
        <dbReference type="Pfam" id="PF00561"/>
    </source>
</evidence>
<dbReference type="Pfam" id="PF00561">
    <property type="entry name" value="Abhydrolase_1"/>
    <property type="match status" value="1"/>
</dbReference>
<dbReference type="InterPro" id="IPR000073">
    <property type="entry name" value="AB_hydrolase_1"/>
</dbReference>
<dbReference type="SUPFAM" id="SSF53474">
    <property type="entry name" value="alpha/beta-Hydrolases"/>
    <property type="match status" value="1"/>
</dbReference>
<dbReference type="PANTHER" id="PTHR43798:SF5">
    <property type="entry name" value="MONOACYLGLYCEROL LIPASE ABHD6"/>
    <property type="match status" value="1"/>
</dbReference>
<dbReference type="OrthoDB" id="5385630at2"/>
<organism evidence="2 3">
    <name type="scientific">Sorangium cellulosum</name>
    <name type="common">Polyangium cellulosum</name>
    <dbReference type="NCBI Taxonomy" id="56"/>
    <lineage>
        <taxon>Bacteria</taxon>
        <taxon>Pseudomonadati</taxon>
        <taxon>Myxococcota</taxon>
        <taxon>Polyangia</taxon>
        <taxon>Polyangiales</taxon>
        <taxon>Polyangiaceae</taxon>
        <taxon>Sorangium</taxon>
    </lineage>
</organism>
<proteinExistence type="predicted"/>
<dbReference type="Proteomes" id="UP000238348">
    <property type="component" value="Chromosome"/>
</dbReference>
<dbReference type="InterPro" id="IPR029058">
    <property type="entry name" value="AB_hydrolase_fold"/>
</dbReference>
<feature type="domain" description="AB hydrolase-1" evidence="1">
    <location>
        <begin position="42"/>
        <end position="266"/>
    </location>
</feature>
<dbReference type="Gene3D" id="3.40.50.1820">
    <property type="entry name" value="alpha/beta hydrolase"/>
    <property type="match status" value="1"/>
</dbReference>
<evidence type="ECO:0000313" key="2">
    <source>
        <dbReference type="EMBL" id="AUX47533.1"/>
    </source>
</evidence>